<evidence type="ECO:0000256" key="8">
    <source>
        <dbReference type="PIRSR" id="PIRSR000862-1"/>
    </source>
</evidence>
<name>A0A5N4AJB8_PHOPY</name>
<dbReference type="Pfam" id="PF00561">
    <property type="entry name" value="Abhydrolase_1"/>
    <property type="match status" value="1"/>
</dbReference>
<dbReference type="PIRSF" id="PIRSF000862">
    <property type="entry name" value="Steryl_ester_lip"/>
    <property type="match status" value="1"/>
</dbReference>
<proteinExistence type="inferred from homology"/>
<comment type="caution">
    <text evidence="11">The sequence shown here is derived from an EMBL/GenBank/DDBJ whole genome shotgun (WGS) entry which is preliminary data.</text>
</comment>
<dbReference type="InParanoid" id="A0A5N4AJB8"/>
<protein>
    <recommendedName>
        <fullName evidence="7">Lipase</fullName>
    </recommendedName>
</protein>
<evidence type="ECO:0000256" key="2">
    <source>
        <dbReference type="ARBA" id="ARBA00022729"/>
    </source>
</evidence>
<organism evidence="11 12">
    <name type="scientific">Photinus pyralis</name>
    <name type="common">Common eastern firefly</name>
    <name type="synonym">Lampyris pyralis</name>
    <dbReference type="NCBI Taxonomy" id="7054"/>
    <lineage>
        <taxon>Eukaryota</taxon>
        <taxon>Metazoa</taxon>
        <taxon>Ecdysozoa</taxon>
        <taxon>Arthropoda</taxon>
        <taxon>Hexapoda</taxon>
        <taxon>Insecta</taxon>
        <taxon>Pterygota</taxon>
        <taxon>Neoptera</taxon>
        <taxon>Endopterygota</taxon>
        <taxon>Coleoptera</taxon>
        <taxon>Polyphaga</taxon>
        <taxon>Elateriformia</taxon>
        <taxon>Elateroidea</taxon>
        <taxon>Lampyridae</taxon>
        <taxon>Lampyrinae</taxon>
        <taxon>Photinus</taxon>
    </lineage>
</organism>
<keyword evidence="6" id="KW-0325">Glycoprotein</keyword>
<accession>A0A5N4AJB8</accession>
<dbReference type="InterPro" id="IPR000073">
    <property type="entry name" value="AB_hydrolase_1"/>
</dbReference>
<keyword evidence="4 7" id="KW-0442">Lipid degradation</keyword>
<dbReference type="FunFam" id="3.40.50.1820:FF:000057">
    <property type="entry name" value="Lipase"/>
    <property type="match status" value="1"/>
</dbReference>
<feature type="domain" description="AB hydrolase-1" evidence="10">
    <location>
        <begin position="72"/>
        <end position="376"/>
    </location>
</feature>
<dbReference type="PANTHER" id="PTHR11005">
    <property type="entry name" value="LYSOSOMAL ACID LIPASE-RELATED"/>
    <property type="match status" value="1"/>
</dbReference>
<reference evidence="11 12" key="1">
    <citation type="journal article" date="2018" name="Elife">
        <title>Firefly genomes illuminate parallel origins of bioluminescence in beetles.</title>
        <authorList>
            <person name="Fallon T.R."/>
            <person name="Lower S.E."/>
            <person name="Chang C.H."/>
            <person name="Bessho-Uehara M."/>
            <person name="Martin G.J."/>
            <person name="Bewick A.J."/>
            <person name="Behringer M."/>
            <person name="Debat H.J."/>
            <person name="Wong I."/>
            <person name="Day J.C."/>
            <person name="Suvorov A."/>
            <person name="Silva C.J."/>
            <person name="Stanger-Hall K.F."/>
            <person name="Hall D.W."/>
            <person name="Schmitz R.J."/>
            <person name="Nelson D.R."/>
            <person name="Lewis S.M."/>
            <person name="Shigenobu S."/>
            <person name="Bybee S.M."/>
            <person name="Larracuente A.M."/>
            <person name="Oba Y."/>
            <person name="Weng J.K."/>
        </authorList>
    </citation>
    <scope>NUCLEOTIDE SEQUENCE [LARGE SCALE GENOMIC DNA]</scope>
    <source>
        <strain evidence="11">1611_PpyrPB1</strain>
        <tissue evidence="11">Whole body</tissue>
    </source>
</reference>
<dbReference type="Proteomes" id="UP000327044">
    <property type="component" value="Unassembled WGS sequence"/>
</dbReference>
<dbReference type="InterPro" id="IPR025483">
    <property type="entry name" value="Lipase_euk"/>
</dbReference>
<comment type="similarity">
    <text evidence="1 7">Belongs to the AB hydrolase superfamily. Lipase family.</text>
</comment>
<dbReference type="AlphaFoldDB" id="A0A5N4AJB8"/>
<feature type="active site" description="Charge relay system" evidence="8">
    <location>
        <position position="341"/>
    </location>
</feature>
<dbReference type="Gene3D" id="3.40.50.1820">
    <property type="entry name" value="alpha/beta hydrolase"/>
    <property type="match status" value="1"/>
</dbReference>
<keyword evidence="3 7" id="KW-0378">Hydrolase</keyword>
<evidence type="ECO:0000256" key="1">
    <source>
        <dbReference type="ARBA" id="ARBA00010701"/>
    </source>
</evidence>
<keyword evidence="5" id="KW-0443">Lipid metabolism</keyword>
<sequence length="396" mass="45291">MMNTIWFMILCATFLSAQFAVFCHASMNPSETIQNYGYPVEIHKVVTEDGYILNNFRIPYGRKNQTSKPRFPVLLVPGIGNTHSVYLTSGPALSLGYILADEGFDVWLVNNRGTKWSKKHRTLDPIRNKRSFFDYSFEEVGLYDLPAIIDYVLNVTNFKKLFYIGYSQGTTSFFLMASAKPEYNERIMLMTAFAPVTYLFNNQHILLSFFKIHLKELQELTEKNGVYDLFSHPSQITSLINAFCNNNNNGIQFICAVPVYFIGGYSPNLNKRILGEVYKDLPTTISTKTLFHYTQLALAEQFQMYDYGATKNIDKYGQTTPPQLNISKITAPVAFYYGGTDSLATRPDAELLASRLPNIVEKKYFPSYSHSEFLWGDNTVTMLYDDLIRTMKNTLN</sequence>
<evidence type="ECO:0000259" key="10">
    <source>
        <dbReference type="Pfam" id="PF00561"/>
    </source>
</evidence>
<feature type="signal peptide" evidence="9">
    <location>
        <begin position="1"/>
        <end position="25"/>
    </location>
</feature>
<feature type="active site" description="Nucleophile" evidence="8">
    <location>
        <position position="167"/>
    </location>
</feature>
<evidence type="ECO:0000313" key="11">
    <source>
        <dbReference type="EMBL" id="KAB0797386.1"/>
    </source>
</evidence>
<evidence type="ECO:0000313" key="12">
    <source>
        <dbReference type="Proteomes" id="UP000327044"/>
    </source>
</evidence>
<feature type="active site" description="Charge relay system" evidence="8">
    <location>
        <position position="370"/>
    </location>
</feature>
<keyword evidence="12" id="KW-1185">Reference proteome</keyword>
<evidence type="ECO:0000256" key="5">
    <source>
        <dbReference type="ARBA" id="ARBA00023098"/>
    </source>
</evidence>
<evidence type="ECO:0000256" key="4">
    <source>
        <dbReference type="ARBA" id="ARBA00022963"/>
    </source>
</evidence>
<evidence type="ECO:0000256" key="6">
    <source>
        <dbReference type="ARBA" id="ARBA00023180"/>
    </source>
</evidence>
<dbReference type="SUPFAM" id="SSF53474">
    <property type="entry name" value="alpha/beta-Hydrolases"/>
    <property type="match status" value="1"/>
</dbReference>
<feature type="chain" id="PRO_5024366846" description="Lipase" evidence="9">
    <location>
        <begin position="26"/>
        <end position="396"/>
    </location>
</feature>
<dbReference type="GO" id="GO:0016042">
    <property type="term" value="P:lipid catabolic process"/>
    <property type="evidence" value="ECO:0007669"/>
    <property type="project" value="UniProtKB-KW"/>
</dbReference>
<evidence type="ECO:0000256" key="9">
    <source>
        <dbReference type="SAM" id="SignalP"/>
    </source>
</evidence>
<dbReference type="OrthoDB" id="9974421at2759"/>
<dbReference type="GO" id="GO:0016788">
    <property type="term" value="F:hydrolase activity, acting on ester bonds"/>
    <property type="evidence" value="ECO:0007669"/>
    <property type="project" value="InterPro"/>
</dbReference>
<dbReference type="EMBL" id="VVIM01000006">
    <property type="protein sequence ID" value="KAB0797386.1"/>
    <property type="molecule type" value="Genomic_DNA"/>
</dbReference>
<keyword evidence="2 9" id="KW-0732">Signal</keyword>
<dbReference type="InterPro" id="IPR029058">
    <property type="entry name" value="AB_hydrolase_fold"/>
</dbReference>
<gene>
    <name evidence="11" type="ORF">PPYR_08380</name>
</gene>
<evidence type="ECO:0000256" key="3">
    <source>
        <dbReference type="ARBA" id="ARBA00022801"/>
    </source>
</evidence>
<evidence type="ECO:0000256" key="7">
    <source>
        <dbReference type="PIRNR" id="PIRNR000862"/>
    </source>
</evidence>